<dbReference type="PANTHER" id="PTHR33371:SF15">
    <property type="entry name" value="LIPOPROTEIN LPRN"/>
    <property type="match status" value="1"/>
</dbReference>
<keyword evidence="4" id="KW-1185">Reference proteome</keyword>
<evidence type="ECO:0000256" key="1">
    <source>
        <dbReference type="SAM" id="SignalP"/>
    </source>
</evidence>
<evidence type="ECO:0000259" key="2">
    <source>
        <dbReference type="Pfam" id="PF02470"/>
    </source>
</evidence>
<protein>
    <recommendedName>
        <fullName evidence="2">Mce/MlaD domain-containing protein</fullName>
    </recommendedName>
</protein>
<name>A0A1X1T9P6_9MYCO</name>
<feature type="signal peptide" evidence="1">
    <location>
        <begin position="1"/>
        <end position="18"/>
    </location>
</feature>
<gene>
    <name evidence="3" type="ORF">AWC02_17800</name>
</gene>
<dbReference type="PROSITE" id="PS51257">
    <property type="entry name" value="PROKAR_LIPOPROTEIN"/>
    <property type="match status" value="1"/>
</dbReference>
<dbReference type="EMBL" id="LQOT01000069">
    <property type="protein sequence ID" value="ORV41266.1"/>
    <property type="molecule type" value="Genomic_DNA"/>
</dbReference>
<dbReference type="InterPro" id="IPR003399">
    <property type="entry name" value="Mce/MlaD"/>
</dbReference>
<dbReference type="InterPro" id="IPR052336">
    <property type="entry name" value="MlaD_Phospholipid_Transporter"/>
</dbReference>
<reference evidence="3 4" key="1">
    <citation type="submission" date="2016-01" db="EMBL/GenBank/DDBJ databases">
        <title>The new phylogeny of the genus Mycobacterium.</title>
        <authorList>
            <person name="Tarcisio F."/>
            <person name="Conor M."/>
            <person name="Antonella G."/>
            <person name="Elisabetta G."/>
            <person name="Giulia F.S."/>
            <person name="Sara T."/>
            <person name="Anna F."/>
            <person name="Clotilde B."/>
            <person name="Roberto B."/>
            <person name="Veronica D.S."/>
            <person name="Fabio R."/>
            <person name="Monica P."/>
            <person name="Olivier J."/>
            <person name="Enrico T."/>
            <person name="Nicola S."/>
        </authorList>
    </citation>
    <scope>NUCLEOTIDE SEQUENCE [LARGE SCALE GENOMIC DNA]</scope>
    <source>
        <strain evidence="3 4">ATCC 27353</strain>
    </source>
</reference>
<dbReference type="Pfam" id="PF02470">
    <property type="entry name" value="MlaD"/>
    <property type="match status" value="1"/>
</dbReference>
<dbReference type="PANTHER" id="PTHR33371">
    <property type="entry name" value="INTERMEMBRANE PHOSPHOLIPID TRANSPORT SYSTEM BINDING PROTEIN MLAD-RELATED"/>
    <property type="match status" value="1"/>
</dbReference>
<accession>A0A1X1T9P6</accession>
<evidence type="ECO:0000313" key="3">
    <source>
        <dbReference type="EMBL" id="ORV41266.1"/>
    </source>
</evidence>
<organism evidence="3 4">
    <name type="scientific">Mycolicibacter engbaekii</name>
    <dbReference type="NCBI Taxonomy" id="188915"/>
    <lineage>
        <taxon>Bacteria</taxon>
        <taxon>Bacillati</taxon>
        <taxon>Actinomycetota</taxon>
        <taxon>Actinomycetes</taxon>
        <taxon>Mycobacteriales</taxon>
        <taxon>Mycobacteriaceae</taxon>
        <taxon>Mycolicibacter</taxon>
    </lineage>
</organism>
<feature type="domain" description="Mce/MlaD" evidence="2">
    <location>
        <begin position="38"/>
        <end position="112"/>
    </location>
</feature>
<evidence type="ECO:0000313" key="4">
    <source>
        <dbReference type="Proteomes" id="UP000193465"/>
    </source>
</evidence>
<dbReference type="Proteomes" id="UP000193465">
    <property type="component" value="Unassembled WGS sequence"/>
</dbReference>
<comment type="caution">
    <text evidence="3">The sequence shown here is derived from an EMBL/GenBank/DDBJ whole genome shotgun (WGS) entry which is preliminary data.</text>
</comment>
<keyword evidence="1" id="KW-0732">Signal</keyword>
<proteinExistence type="predicted"/>
<feature type="chain" id="PRO_5013276055" description="Mce/MlaD domain-containing protein" evidence="1">
    <location>
        <begin position="19"/>
        <end position="372"/>
    </location>
</feature>
<dbReference type="RefSeq" id="WP_085130032.1">
    <property type="nucleotide sequence ID" value="NZ_LQOT01000069.1"/>
</dbReference>
<dbReference type="AlphaFoldDB" id="A0A1X1T9P6"/>
<sequence>MTRRILAALPLAASMALAGCSVGVEQLPLPAPGIGGDSYHLNAVFSNALNLPDRAKIRLGGADVGEVVSMAARDYTAVVDMRILADVRLPVGTTAELRSATPLGDIFVALTQPPTAAGAALLHDGDTIPISATQAAATVEEVLASTSMLVNGGVIGNLTRVLNGVGDAVGHDGDGLAAMIGESRALVTTMSERTDDLRGVMQQTTALADILHSRRQSINDVLGSSAPALGVLAGQTSTIVDLVDQMGAITGQLQRFPSIAGVDTRSLIHDVDELSRVFNETALDPGVSLDNMVRILPPVLKLFSANAAHSDVDLQQLALGHIADKNHLGDPEFHGPKWADWDNLVGSLRYVITQLGDRVWGTDRGRIWGPPQ</sequence>
<dbReference type="STRING" id="188915.AWC02_17800"/>
<dbReference type="GO" id="GO:0005576">
    <property type="term" value="C:extracellular region"/>
    <property type="evidence" value="ECO:0007669"/>
    <property type="project" value="TreeGrafter"/>
</dbReference>